<keyword evidence="4" id="KW-0378">Hydrolase</keyword>
<comment type="caution">
    <text evidence="10">The sequence shown here is derived from an EMBL/GenBank/DDBJ whole genome shotgun (WGS) entry which is preliminary data.</text>
</comment>
<keyword evidence="11" id="KW-1185">Reference proteome</keyword>
<dbReference type="RefSeq" id="WP_100714895.1">
    <property type="nucleotide sequence ID" value="NZ_NPDY01000018.1"/>
</dbReference>
<dbReference type="InterPro" id="IPR047224">
    <property type="entry name" value="FAS_alpha_su_C"/>
</dbReference>
<evidence type="ECO:0000313" key="10">
    <source>
        <dbReference type="EMBL" id="PJZ71959.1"/>
    </source>
</evidence>
<dbReference type="GO" id="GO:0004312">
    <property type="term" value="F:fatty acid synthase activity"/>
    <property type="evidence" value="ECO:0007669"/>
    <property type="project" value="InterPro"/>
</dbReference>
<evidence type="ECO:0000256" key="3">
    <source>
        <dbReference type="ARBA" id="ARBA00022679"/>
    </source>
</evidence>
<keyword evidence="5" id="KW-0521">NADP</keyword>
<dbReference type="Gene3D" id="1.20.930.70">
    <property type="match status" value="1"/>
</dbReference>
<dbReference type="FunFam" id="3.40.366.10:FF:000009">
    <property type="entry name" value="Fatty acid synthase Fas"/>
    <property type="match status" value="1"/>
</dbReference>
<dbReference type="InterPro" id="IPR014043">
    <property type="entry name" value="Acyl_transferase_dom"/>
</dbReference>
<dbReference type="Gene3D" id="3.10.129.10">
    <property type="entry name" value="Hotdog Thioesterase"/>
    <property type="match status" value="1"/>
</dbReference>
<keyword evidence="6" id="KW-0560">Oxidoreductase</keyword>
<dbReference type="PANTHER" id="PTHR10982:SF21">
    <property type="entry name" value="FATTY ACID SYNTHASE SUBUNIT BETA"/>
    <property type="match status" value="1"/>
</dbReference>
<evidence type="ECO:0000313" key="11">
    <source>
        <dbReference type="Proteomes" id="UP000231962"/>
    </source>
</evidence>
<dbReference type="InterPro" id="IPR032088">
    <property type="entry name" value="SAT"/>
</dbReference>
<dbReference type="Gene3D" id="3.40.47.10">
    <property type="match status" value="1"/>
</dbReference>
<dbReference type="InterPro" id="IPR014031">
    <property type="entry name" value="Ketoacyl_synth_C"/>
</dbReference>
<evidence type="ECO:0000256" key="6">
    <source>
        <dbReference type="ARBA" id="ARBA00023002"/>
    </source>
</evidence>
<evidence type="ECO:0000256" key="5">
    <source>
        <dbReference type="ARBA" id="ARBA00022857"/>
    </source>
</evidence>
<dbReference type="SUPFAM" id="SSF51735">
    <property type="entry name" value="NAD(P)-binding Rossmann-fold domains"/>
    <property type="match status" value="1"/>
</dbReference>
<dbReference type="PROSITE" id="PS52004">
    <property type="entry name" value="KS3_2"/>
    <property type="match status" value="1"/>
</dbReference>
<dbReference type="InterPro" id="IPR020841">
    <property type="entry name" value="PKS_Beta-ketoAc_synthase_dom"/>
</dbReference>
<dbReference type="GO" id="GO:0006633">
    <property type="term" value="P:fatty acid biosynthetic process"/>
    <property type="evidence" value="ECO:0007669"/>
    <property type="project" value="InterPro"/>
</dbReference>
<dbReference type="InterPro" id="IPR018201">
    <property type="entry name" value="Ketoacyl_synth_AS"/>
</dbReference>
<protein>
    <recommendedName>
        <fullName evidence="8">Ketosynthase family 3 (KS3) domain-containing protein</fullName>
    </recommendedName>
</protein>
<dbReference type="PRINTS" id="PR01483">
    <property type="entry name" value="FASYNTHASE"/>
</dbReference>
<dbReference type="InterPro" id="IPR016035">
    <property type="entry name" value="Acyl_Trfase/lysoPLipase"/>
</dbReference>
<dbReference type="Pfam" id="PF00109">
    <property type="entry name" value="ketoacyl-synt"/>
    <property type="match status" value="1"/>
</dbReference>
<dbReference type="Proteomes" id="UP000231962">
    <property type="component" value="Unassembled WGS sequence"/>
</dbReference>
<evidence type="ECO:0000256" key="4">
    <source>
        <dbReference type="ARBA" id="ARBA00022801"/>
    </source>
</evidence>
<dbReference type="GO" id="GO:0008897">
    <property type="term" value="F:holo-[acyl-carrier-protein] synthase activity"/>
    <property type="evidence" value="ECO:0007669"/>
    <property type="project" value="InterPro"/>
</dbReference>
<dbReference type="Proteomes" id="UP000231990">
    <property type="component" value="Unassembled WGS sequence"/>
</dbReference>
<dbReference type="SUPFAM" id="SSF54637">
    <property type="entry name" value="Thioesterase/thiol ester dehydrase-isomerase"/>
    <property type="match status" value="1"/>
</dbReference>
<feature type="domain" description="Ketosynthase family 3 (KS3)" evidence="8">
    <location>
        <begin position="2804"/>
        <end position="3256"/>
    </location>
</feature>
<dbReference type="InterPro" id="IPR013565">
    <property type="entry name" value="Fas1/AflB-like_central"/>
</dbReference>
<dbReference type="Gene3D" id="3.30.70.2430">
    <property type="match status" value="1"/>
</dbReference>
<dbReference type="Gene3D" id="3.90.25.70">
    <property type="match status" value="1"/>
</dbReference>
<evidence type="ECO:0000256" key="1">
    <source>
        <dbReference type="ARBA" id="ARBA00022450"/>
    </source>
</evidence>
<dbReference type="Pfam" id="PF16073">
    <property type="entry name" value="SAT"/>
    <property type="match status" value="1"/>
</dbReference>
<dbReference type="Gene3D" id="3.30.70.2490">
    <property type="match status" value="1"/>
</dbReference>
<dbReference type="InterPro" id="IPR016039">
    <property type="entry name" value="Thiolase-like"/>
</dbReference>
<accession>A0A2M9ZIS4</accession>
<dbReference type="InterPro" id="IPR013785">
    <property type="entry name" value="Aldolase_TIM"/>
</dbReference>
<dbReference type="Pfam" id="PF02801">
    <property type="entry name" value="Ketoacyl-synt_C"/>
    <property type="match status" value="1"/>
</dbReference>
<dbReference type="GO" id="GO:0004318">
    <property type="term" value="F:enoyl-[acyl-carrier-protein] reductase (NADH) activity"/>
    <property type="evidence" value="ECO:0007669"/>
    <property type="project" value="InterPro"/>
</dbReference>
<evidence type="ECO:0000259" key="8">
    <source>
        <dbReference type="PROSITE" id="PS52004"/>
    </source>
</evidence>
<dbReference type="Pfam" id="PF18314">
    <property type="entry name" value="FAS_I_H"/>
    <property type="match status" value="1"/>
</dbReference>
<evidence type="ECO:0000313" key="12">
    <source>
        <dbReference type="Proteomes" id="UP000231990"/>
    </source>
</evidence>
<dbReference type="Gene3D" id="3.20.20.70">
    <property type="entry name" value="Aldolase class I"/>
    <property type="match status" value="1"/>
</dbReference>
<dbReference type="EMBL" id="NPDZ01000015">
    <property type="protein sequence ID" value="PJZ71959.1"/>
    <property type="molecule type" value="Genomic_DNA"/>
</dbReference>
<dbReference type="EMBL" id="NPDY01000018">
    <property type="protein sequence ID" value="PJZ68612.1"/>
    <property type="molecule type" value="Genomic_DNA"/>
</dbReference>
<reference evidence="11 12" key="1">
    <citation type="submission" date="2017-07" db="EMBL/GenBank/DDBJ databases">
        <title>Leptospira spp. isolated from tropical soils.</title>
        <authorList>
            <person name="Thibeaux R."/>
            <person name="Iraola G."/>
            <person name="Ferres I."/>
            <person name="Bierque E."/>
            <person name="Girault D."/>
            <person name="Soupe-Gilbert M.-E."/>
            <person name="Picardeau M."/>
            <person name="Goarant C."/>
        </authorList>
    </citation>
    <scope>NUCLEOTIDE SEQUENCE [LARGE SCALE GENOMIC DNA]</scope>
    <source>
        <strain evidence="10 12">FH1-B-B1</strain>
        <strain evidence="9 11">FH1-B-C1</strain>
    </source>
</reference>
<dbReference type="Gene3D" id="3.40.366.10">
    <property type="entry name" value="Malonyl-Coenzyme A Acyl Carrier Protein, domain 2"/>
    <property type="match status" value="3"/>
</dbReference>
<keyword evidence="3" id="KW-0808">Transferase</keyword>
<dbReference type="SUPFAM" id="SSF53901">
    <property type="entry name" value="Thiolase-like"/>
    <property type="match status" value="2"/>
</dbReference>
<gene>
    <name evidence="9" type="ORF">CH360_15120</name>
    <name evidence="10" type="ORF">CH373_16575</name>
</gene>
<dbReference type="InterPro" id="IPR002539">
    <property type="entry name" value="MaoC-like_dom"/>
</dbReference>
<dbReference type="InterPro" id="IPR003965">
    <property type="entry name" value="Fatty_acid_synthase"/>
</dbReference>
<dbReference type="InterPro" id="IPR041550">
    <property type="entry name" value="FASI_helical"/>
</dbReference>
<evidence type="ECO:0000313" key="9">
    <source>
        <dbReference type="EMBL" id="PJZ68612.1"/>
    </source>
</evidence>
<dbReference type="GO" id="GO:0016787">
    <property type="term" value="F:hydrolase activity"/>
    <property type="evidence" value="ECO:0007669"/>
    <property type="project" value="UniProtKB-KW"/>
</dbReference>
<dbReference type="Pfam" id="PF01575">
    <property type="entry name" value="MaoC_dehydratas"/>
    <property type="match status" value="1"/>
</dbReference>
<keyword evidence="1" id="KW-0596">Phosphopantetheine</keyword>
<dbReference type="InterPro" id="IPR029069">
    <property type="entry name" value="HotDog_dom_sf"/>
</dbReference>
<dbReference type="Gene3D" id="3.40.50.720">
    <property type="entry name" value="NAD(P)-binding Rossmann-like Domain"/>
    <property type="match status" value="2"/>
</dbReference>
<dbReference type="PROSITE" id="PS00606">
    <property type="entry name" value="KS3_1"/>
    <property type="match status" value="1"/>
</dbReference>
<dbReference type="CDD" id="cd00828">
    <property type="entry name" value="elong_cond_enzymes"/>
    <property type="match status" value="1"/>
</dbReference>
<dbReference type="SUPFAM" id="SSF52151">
    <property type="entry name" value="FabD/lysophospholipase-like"/>
    <property type="match status" value="2"/>
</dbReference>
<dbReference type="InterPro" id="IPR050830">
    <property type="entry name" value="Fungal_FAS"/>
</dbReference>
<dbReference type="InterPro" id="IPR014030">
    <property type="entry name" value="Ketoacyl_synth_N"/>
</dbReference>
<dbReference type="GO" id="GO:0004315">
    <property type="term" value="F:3-oxoacyl-[acyl-carrier-protein] synthase activity"/>
    <property type="evidence" value="ECO:0007669"/>
    <property type="project" value="InterPro"/>
</dbReference>
<evidence type="ECO:0000256" key="7">
    <source>
        <dbReference type="SAM" id="MobiDB-lite"/>
    </source>
</evidence>
<evidence type="ECO:0000256" key="2">
    <source>
        <dbReference type="ARBA" id="ARBA00022553"/>
    </source>
</evidence>
<dbReference type="Pfam" id="PF00698">
    <property type="entry name" value="Acyl_transf_1"/>
    <property type="match status" value="1"/>
</dbReference>
<dbReference type="Pfam" id="PF18325">
    <property type="entry name" value="Fas_alpha_ACP"/>
    <property type="match status" value="1"/>
</dbReference>
<sequence length="3327" mass="372574">MKAKELGENLQYVESEVPPVFDSGYVDSKICVLFGGQGADVWTELSSFFEEEGEHSPFFLELFRSVETSLSYLDQESFELLFPEGFDLRSWLLNPDSVPRLTLVSRSTYSVPLIFAAQAANLYRFFRDPKDWNLLRERTSGIYGHSQGVFAGILLSACEDRNSFLEKFNTTFVALFLLAAESQKRFPFLEIDPDFLNKYASEGETLSPMAHIRSGDGEYLEDALKEFNSGRREQDSVFLGLRNGPKDSVYCGSPEALLEFRHFLSQSGFQGIQSWSFLRVSVPFHSPFLLGIPEKLKVIFDEIGFSPTGGEFTIPLYSTKDGGDLRFQAGNLALVFSSMVVSDGLEWGAALDSMLKSGERKILLTFGPGDSVEKLSSSLLQGGYYSIQNLTQTARFRSFKKSKPEFTLSWEEYAPRWIKLQNGNRFLWNSYSRWTGRAPVFGGGMTPSTVEPDIVISAAKEGYIVELAGGGQVTEELFRKRLDQISKELPEGKGIVINLLYLDAYLWNLHVPLVKRLKAEGAPIEGITISAGIPEPEEAARLLVEFNSMGIWLNSFKPGTISQIRQVLEISKLIPEITFMMQIEGGAAGGHHSWEALEDLVRATYSDIRDRKNIILAVGGGISSPEEAAHWLKGSWEADCFMPVDAVFLGTRLMAAKECKTAESIKQQLVERSGALEWKKTQDGKDVGGVISGKSGLGADIYYASNTWTRLSELAESLTKGKSPEDARKNILEKKNDILLLINKTAKPYFGDLTRMTYTQVLERFFYLVCPEDRLLSPEGDWPDQPFIDKSYRSRLEELIYRFEARVTFHQAPAEKIILENKNVLSDSKRFLSIWKEKHPQAEKMLLLPEDRVFFLEVCRRAGKPVNFIPVLDEDLTKWIRSDSLWYSHCVGIDPDSCAWIPGPKALTGITALNEPVTKILSDFLQGVDLDKHSPKTIDLWSEIPKKANLFLPFEVNLLEKENVGEAIPMVQTSIESISQKEKKAWIDWLAERGGGFLSSLLRTNIIEGIPSDLPNIFSPESTRTYSWEIGAQGELVQLDVHSVNRNVAKLRLFEAEKAELLLFFRNPKTGQEVPFKRRFFSGETLDSLFRENLKARGESIRSFYAEVWGLRKANNYGINGAKKEDVFNKEWVFEETIETNDVLEYLKSIRDFFRKDLNSQELTQPSLSMGAVFAWKSILSPLFAFEDIDLFKLLHLSQSFRWESGYSRLRPKDKIVAASKISKVTKIGDSTAIFITGELYKDKETISSFETGFLVRGYLANVEFGRKKIDRTFSISSESEILALQEIPWITKTESAEPLEIGTLIHFVGEEVISSLNSSRSEGSIAGEITFSKNNESRTFGSFSLKLNAPKGELSPLDRLFLVLRESDPEIRLKKPYRILSEVFVAPVHMLSYSKASGDTNPIHTDEIFANLGGWKKEIVHGLWTSSQVVNGIKRKVCDGDSSRLIWLEETFEAPVSLGEELRLEVFHVSQKTGNKILEFRLESIQGETKLRGRACVTPPKTGYVFTGQGSQSQGMGMSFLEEFPEAKEVWNRAEETTTRNLGFSLLEIVRKNPTSIHVKGKEWNHPKGVLHLTQFTQVALVTKSLADWAILEKRGHLVPNSAFAGHSLGEFSALSARQFIRMENVITIVYNRGLTMQNLVPRDSEGRSSYGMSVVLGNRHVGLNEGKILEIVDSCQRETNLPLEVVNYNIRDKQYSVTGDLKALEMMERRFKEFVRGKKTTIRLEGIDVPFHSRVLVGGVSDFRKILEKNIPMDLPLGQLDGNYIPNLVALPFEVTTEFLQEALKISGSHILQDILKKNLSEFNFNGIRRKILIELLAYQLAMPVRWIQTQDVIFEKLNVRRMIDVGARGDLAGMARQTLKEHKDSAQFQILHVEENRQSVFCELDDVSPAEWKSVQISETSENVNSDDSFTVKSPDPSNGSPTNSVFVNGSKPVFAKTESLSAPLIHFQKSEALRTVLALKAGIRTEEISDTETIDEIFGGNSSKRNQALADIATEFKTTNLEGGQDKPIKELVKILEEQSSYQQPGPYLRTAFDESIRKFFPPDFGRAEIFKHLKEERLLNEEGIFSVSLSVTLALREGDSVRKGKLSQHGLATRLGGAKEAATWLEKVVDSYASANGVLIPKRSEHSSGHGGPTVDAAALEELEKKYFGIEGLFSKTIKDFRRRILGEDPFAEFLVKDLSQVEEGRVVRIEDPVVSLFDKKKIVSFRNSWQWAKKRILLLKAAILRGEVSKISEKDLDYLKNHSSEELLQILEFESSKLGSLDNKGENQKTNARDEFLRAKNSILEVGSHNPVFKPESAFLKPRIELGQEGNWKYYEETVRDSSVSNLSKYSFLFTSQDFGASFSDSKRIQEEYSKIIIDIYRSGVSFSGKKVLIIGTGPNSIAWEVAKAFLSGGAEVIVTTTSYNSKRIRLYKNLYRDFAGKEAALTVVPFSPGSFADIRFLSDWLDLEKWSPDFLLPFAAVAEENFVSALDDTSMTSLRVMLVGVQKLIGELGKRRKNLLSENPLNVLLPLSPNHGIFGRDGMYAETKLGLETLFRKKFSEAADWGEKVRIIGCVIGWVRGTGLMEANDLVAPGLEENLGVKTFSRIEMGILLTGLAALSLKDSEFEVLKADLTGGLGHVKDLSSRLSELRSGLMKEAKQKREVKEILTKVNSESLELNSDFMISPLPKQAFRLPRVPSNTELQRYKTAEHSDISSIVCIVGFAEIGPGGSSFTRWELEKDGQLSIEACLEFAWMMGYIRFQPSDQGKVWVDSESGEIVQEWEIKSKYEEKIINNSGIRVIDLDSTGFDPSALGVFVDVVLEEDFYFPVVNREEAEEFQKADLKFTEIYKNPDSEKWFVKRKKGSVLKVRKAVGIRRKVAGQIPSGWDPERYGISKELIRQVDPITIYNLYCTCEAYLRAGLDPLELFQSIHPSQVGSTVGSGMGGMKKLQRVFQDFEQNNERQLDVLQETLINVTSAWAITTYSGAYGPLQTPVAACATGGVSLELAFDLILSGKAKFMISGAFDDLAKESMVGFGDMNATADSEEMLSQGIAPSEICRPNDIRRNGFLESQGGGILLLARGDLAFELGLPVYGVLGLSASRTDGIQASIPAPGLGLLSLASESSASKSPLRTVLGKFGLTADDINIAYKHDTSTKANDKNENRLLNSIVKKLGRTPGNLLPVVSQKSFTGHSKGGAAVWQAIGLLQALEDGILSGNRNLFDVDPDMNSYSHIAFSDESISFGSHEWKAGLLTTLGFGHVGVLCLLLHSNFFLALLSNEERELYLEKRSEREISSLNRYHENRLGIAKMFERKSEFPFGDVDEETALLDDTFRTKLKNR</sequence>
<organism evidence="10 12">
    <name type="scientific">Leptospira perolatii</name>
    <dbReference type="NCBI Taxonomy" id="2023191"/>
    <lineage>
        <taxon>Bacteria</taxon>
        <taxon>Pseudomonadati</taxon>
        <taxon>Spirochaetota</taxon>
        <taxon>Spirochaetia</taxon>
        <taxon>Leptospirales</taxon>
        <taxon>Leptospiraceae</taxon>
        <taxon>Leptospira</taxon>
    </lineage>
</organism>
<dbReference type="InterPro" id="IPR001227">
    <property type="entry name" value="Ac_transferase_dom_sf"/>
</dbReference>
<feature type="region of interest" description="Disordered" evidence="7">
    <location>
        <begin position="1901"/>
        <end position="1928"/>
    </location>
</feature>
<dbReference type="Pfam" id="PF08354">
    <property type="entry name" value="Fas1-AflB-like_hel"/>
    <property type="match status" value="1"/>
</dbReference>
<keyword evidence="2" id="KW-0597">Phosphoprotein</keyword>
<dbReference type="GO" id="GO:0005835">
    <property type="term" value="C:fatty acid synthase complex"/>
    <property type="evidence" value="ECO:0007669"/>
    <property type="project" value="InterPro"/>
</dbReference>
<dbReference type="InterPro" id="IPR040899">
    <property type="entry name" value="Fas_alpha_ACP"/>
</dbReference>
<proteinExistence type="predicted"/>
<name>A0A2M9ZIS4_9LEPT</name>
<dbReference type="OrthoDB" id="9805460at2"/>
<dbReference type="SUPFAM" id="SSF51395">
    <property type="entry name" value="FMN-linked oxidoreductases"/>
    <property type="match status" value="1"/>
</dbReference>
<dbReference type="InterPro" id="IPR036291">
    <property type="entry name" value="NAD(P)-bd_dom_sf"/>
</dbReference>
<dbReference type="SMART" id="SM00827">
    <property type="entry name" value="PKS_AT"/>
    <property type="match status" value="1"/>
</dbReference>
<dbReference type="PANTHER" id="PTHR10982">
    <property type="entry name" value="MALONYL COA-ACYL CARRIER PROTEIN TRANSACYLASE"/>
    <property type="match status" value="1"/>
</dbReference>